<dbReference type="EC" id="3.5.4.19" evidence="8"/>
<keyword evidence="12" id="KW-0368">Histidine biosynthesis</keyword>
<dbReference type="EMBL" id="LIBO01000313">
    <property type="protein sequence ID" value="KRO60166.1"/>
    <property type="molecule type" value="Genomic_DNA"/>
</dbReference>
<comment type="pathway">
    <text evidence="4">Amino-acid biosynthesis; L-histidine biosynthesis; L-histidine from 5-phospho-alpha-D-ribose 1-diphosphate: step 2/9.</text>
</comment>
<comment type="similarity">
    <text evidence="6">In the N-terminal section; belongs to the PRA-CH family.</text>
</comment>
<evidence type="ECO:0000256" key="8">
    <source>
        <dbReference type="ARBA" id="ARBA00012721"/>
    </source>
</evidence>
<gene>
    <name evidence="14" type="ORF">ABR82_02070</name>
</gene>
<evidence type="ECO:0000256" key="2">
    <source>
        <dbReference type="ARBA" id="ARBA00001460"/>
    </source>
</evidence>
<dbReference type="InterPro" id="IPR038019">
    <property type="entry name" value="PRib_AMP_CycHydrolase_sf"/>
</dbReference>
<evidence type="ECO:0000256" key="4">
    <source>
        <dbReference type="ARBA" id="ARBA00005204"/>
    </source>
</evidence>
<name>A0A0R2RCY5_9BACT</name>
<dbReference type="NCBIfam" id="NF000768">
    <property type="entry name" value="PRK00051.1"/>
    <property type="match status" value="1"/>
</dbReference>
<evidence type="ECO:0000259" key="13">
    <source>
        <dbReference type="Pfam" id="PF01502"/>
    </source>
</evidence>
<dbReference type="PANTHER" id="PTHR42945:SF1">
    <property type="entry name" value="HISTIDINE BIOSYNTHESIS BIFUNCTIONAL PROTEIN HIS7"/>
    <property type="match status" value="1"/>
</dbReference>
<evidence type="ECO:0000256" key="7">
    <source>
        <dbReference type="ARBA" id="ARBA00012414"/>
    </source>
</evidence>
<evidence type="ECO:0000256" key="5">
    <source>
        <dbReference type="ARBA" id="ARBA00007731"/>
    </source>
</evidence>
<keyword evidence="11" id="KW-0378">Hydrolase</keyword>
<dbReference type="UniPathway" id="UPA00031">
    <property type="reaction ID" value="UER00008"/>
</dbReference>
<comment type="catalytic activity">
    <reaction evidence="1">
        <text>1-(5-phospho-beta-D-ribosyl)-5'-AMP + H2O = 1-(5-phospho-beta-D-ribosyl)-5-[(5-phospho-beta-D-ribosylamino)methylideneamino]imidazole-4-carboxamide</text>
        <dbReference type="Rhea" id="RHEA:20049"/>
        <dbReference type="ChEBI" id="CHEBI:15377"/>
        <dbReference type="ChEBI" id="CHEBI:58435"/>
        <dbReference type="ChEBI" id="CHEBI:59457"/>
        <dbReference type="EC" id="3.5.4.19"/>
    </reaction>
</comment>
<evidence type="ECO:0000256" key="10">
    <source>
        <dbReference type="ARBA" id="ARBA00022605"/>
    </source>
</evidence>
<dbReference type="PANTHER" id="PTHR42945">
    <property type="entry name" value="HISTIDINE BIOSYNTHESIS BIFUNCTIONAL PROTEIN"/>
    <property type="match status" value="1"/>
</dbReference>
<comment type="similarity">
    <text evidence="5">In the C-terminal section; belongs to the PRA-PH family.</text>
</comment>
<evidence type="ECO:0000256" key="1">
    <source>
        <dbReference type="ARBA" id="ARBA00000024"/>
    </source>
</evidence>
<feature type="domain" description="Phosphoribosyl-AMP cyclohydrolase" evidence="13">
    <location>
        <begin position="39"/>
        <end position="114"/>
    </location>
</feature>
<evidence type="ECO:0000256" key="11">
    <source>
        <dbReference type="ARBA" id="ARBA00022801"/>
    </source>
</evidence>
<dbReference type="Gene3D" id="3.10.20.810">
    <property type="entry name" value="Phosphoribosyl-AMP cyclohydrolase"/>
    <property type="match status" value="1"/>
</dbReference>
<comment type="catalytic activity">
    <reaction evidence="2">
        <text>1-(5-phospho-beta-D-ribosyl)-ATP + H2O = 1-(5-phospho-beta-D-ribosyl)-5'-AMP + diphosphate + H(+)</text>
        <dbReference type="Rhea" id="RHEA:22828"/>
        <dbReference type="ChEBI" id="CHEBI:15377"/>
        <dbReference type="ChEBI" id="CHEBI:15378"/>
        <dbReference type="ChEBI" id="CHEBI:33019"/>
        <dbReference type="ChEBI" id="CHEBI:59457"/>
        <dbReference type="ChEBI" id="CHEBI:73183"/>
        <dbReference type="EC" id="3.6.1.31"/>
    </reaction>
</comment>
<comment type="caution">
    <text evidence="14">The sequence shown here is derived from an EMBL/GenBank/DDBJ whole genome shotgun (WGS) entry which is preliminary data.</text>
</comment>
<evidence type="ECO:0000313" key="15">
    <source>
        <dbReference type="Proteomes" id="UP000051269"/>
    </source>
</evidence>
<protein>
    <recommendedName>
        <fullName evidence="9">Histidine biosynthesis bifunctional protein HisIE</fullName>
        <ecNumber evidence="8">3.5.4.19</ecNumber>
        <ecNumber evidence="7">3.6.1.31</ecNumber>
    </recommendedName>
</protein>
<evidence type="ECO:0000313" key="14">
    <source>
        <dbReference type="EMBL" id="KRO60166.1"/>
    </source>
</evidence>
<comment type="pathway">
    <text evidence="3">Amino-acid biosynthesis; L-histidine biosynthesis; L-histidine from 5-phospho-alpha-D-ribose 1-diphosphate: step 3/9.</text>
</comment>
<dbReference type="GO" id="GO:0004636">
    <property type="term" value="F:phosphoribosyl-ATP diphosphatase activity"/>
    <property type="evidence" value="ECO:0007669"/>
    <property type="project" value="UniProtKB-EC"/>
</dbReference>
<dbReference type="GO" id="GO:0004635">
    <property type="term" value="F:phosphoribosyl-AMP cyclohydrolase activity"/>
    <property type="evidence" value="ECO:0007669"/>
    <property type="project" value="UniProtKB-EC"/>
</dbReference>
<sequence>MKGSSPDASSGSESFSPKFDAHGLLTAVVVEVRTGEILMAAHMNQEALEATRKSQRATFFSRSRKKLWVKGESSGNFLTVEEILVDCDQDCLVLKVRLPAGGVACHTGEKSCFYRTLPLSGGNRLQPRSVQG</sequence>
<evidence type="ECO:0000256" key="3">
    <source>
        <dbReference type="ARBA" id="ARBA00005169"/>
    </source>
</evidence>
<dbReference type="SUPFAM" id="SSF141734">
    <property type="entry name" value="HisI-like"/>
    <property type="match status" value="1"/>
</dbReference>
<dbReference type="EC" id="3.6.1.31" evidence="7"/>
<keyword evidence="10" id="KW-0028">Amino-acid biosynthesis</keyword>
<accession>A0A0R2RCY5</accession>
<dbReference type="Pfam" id="PF01502">
    <property type="entry name" value="PRA-CH"/>
    <property type="match status" value="1"/>
</dbReference>
<dbReference type="Proteomes" id="UP000051269">
    <property type="component" value="Unassembled WGS sequence"/>
</dbReference>
<organism evidence="14 15">
    <name type="scientific">Verrucomicrobia subdivision 6 bacterium BACL9 MAG-120507-bin52</name>
    <dbReference type="NCBI Taxonomy" id="1655590"/>
    <lineage>
        <taxon>Bacteria</taxon>
        <taxon>Pseudomonadati</taxon>
        <taxon>Verrucomicrobiota</taxon>
        <taxon>Verrucomicrobiia</taxon>
        <taxon>Verrucomicrobiales</taxon>
        <taxon>Verrucomicrobia subdivision 6</taxon>
    </lineage>
</organism>
<evidence type="ECO:0000256" key="6">
    <source>
        <dbReference type="ARBA" id="ARBA00008299"/>
    </source>
</evidence>
<dbReference type="GO" id="GO:0000105">
    <property type="term" value="P:L-histidine biosynthetic process"/>
    <property type="evidence" value="ECO:0007669"/>
    <property type="project" value="UniProtKB-UniPathway"/>
</dbReference>
<evidence type="ECO:0000256" key="9">
    <source>
        <dbReference type="ARBA" id="ARBA00017720"/>
    </source>
</evidence>
<proteinExistence type="inferred from homology"/>
<dbReference type="AlphaFoldDB" id="A0A0R2RCY5"/>
<reference evidence="14 15" key="1">
    <citation type="submission" date="2015-10" db="EMBL/GenBank/DDBJ databases">
        <title>Metagenome-Assembled Genomes uncover a global brackish microbiome.</title>
        <authorList>
            <person name="Hugerth L.W."/>
            <person name="Larsson J."/>
            <person name="Alneberg J."/>
            <person name="Lindh M.V."/>
            <person name="Legrand C."/>
            <person name="Pinhassi J."/>
            <person name="Andersson A.F."/>
        </authorList>
    </citation>
    <scope>NUCLEOTIDE SEQUENCE [LARGE SCALE GENOMIC DNA]</scope>
    <source>
        <strain evidence="14">BACL18 MAG-120507-bin52</strain>
    </source>
</reference>
<evidence type="ECO:0000256" key="12">
    <source>
        <dbReference type="ARBA" id="ARBA00023102"/>
    </source>
</evidence>
<dbReference type="InterPro" id="IPR002496">
    <property type="entry name" value="PRib_AMP_CycHydrolase_dom"/>
</dbReference>
<dbReference type="FunFam" id="3.10.20.810:FF:000001">
    <property type="entry name" value="Histidine biosynthesis bifunctional protein HisIE"/>
    <property type="match status" value="1"/>
</dbReference>